<reference evidence="5" key="2">
    <citation type="submission" date="2025-08" db="UniProtKB">
        <authorList>
            <consortium name="Ensembl"/>
        </authorList>
    </citation>
    <scope>IDENTIFICATION</scope>
</reference>
<evidence type="ECO:0000313" key="5">
    <source>
        <dbReference type="Ensembl" id="ENSDCDP00010052668.1"/>
    </source>
</evidence>
<dbReference type="GeneTree" id="ENSGT00940000164699"/>
<dbReference type="GO" id="GO:0006508">
    <property type="term" value="P:proteolysis"/>
    <property type="evidence" value="ECO:0007669"/>
    <property type="project" value="InterPro"/>
</dbReference>
<sequence>MTHWTKHKQRGDICNRAVIVSVEDFHPGVDLSKRKGVSKDTKRLHKVLTRLGFLVKIYSDPTADDMCDLFKKESETPVKNCFIGIISSHGEEGVVSGTDGKLVRLSQIFRLFGSPTMADVTKLFFVQACRGHELDNGVETDSVSVEEDGLWDYLSIPIDTAVMYATAPGYSAFMHPLGSVFLQTLCDLLEEEGGSNLELNRLMTRLNYQVAYNFQARGKTLAGKKEMPCFVTSLTKEVFPFRDCMQTVEDVSQKLSSMASLDVSHRQRKRSIS</sequence>
<dbReference type="InterPro" id="IPR029030">
    <property type="entry name" value="Caspase-like_dom_sf"/>
</dbReference>
<dbReference type="InterPro" id="IPR002138">
    <property type="entry name" value="Pept_C14_p10"/>
</dbReference>
<dbReference type="PROSITE" id="PS50208">
    <property type="entry name" value="CASPASE_P20"/>
    <property type="match status" value="1"/>
</dbReference>
<organism evidence="5 6">
    <name type="scientific">Denticeps clupeoides</name>
    <name type="common">denticle herring</name>
    <dbReference type="NCBI Taxonomy" id="299321"/>
    <lineage>
        <taxon>Eukaryota</taxon>
        <taxon>Metazoa</taxon>
        <taxon>Chordata</taxon>
        <taxon>Craniata</taxon>
        <taxon>Vertebrata</taxon>
        <taxon>Euteleostomi</taxon>
        <taxon>Actinopterygii</taxon>
        <taxon>Neopterygii</taxon>
        <taxon>Teleostei</taxon>
        <taxon>Clupei</taxon>
        <taxon>Clupeiformes</taxon>
        <taxon>Denticipitoidei</taxon>
        <taxon>Denticipitidae</taxon>
        <taxon>Denticeps</taxon>
    </lineage>
</organism>
<dbReference type="GO" id="GO:0004197">
    <property type="term" value="F:cysteine-type endopeptidase activity"/>
    <property type="evidence" value="ECO:0007669"/>
    <property type="project" value="InterPro"/>
</dbReference>
<dbReference type="RefSeq" id="XP_028830225.1">
    <property type="nucleotide sequence ID" value="XM_028974392.1"/>
</dbReference>
<keyword evidence="6" id="KW-1185">Reference proteome</keyword>
<evidence type="ECO:0000313" key="6">
    <source>
        <dbReference type="Proteomes" id="UP000694580"/>
    </source>
</evidence>
<dbReference type="InterPro" id="IPR015917">
    <property type="entry name" value="Pept_C14A"/>
</dbReference>
<dbReference type="Gene3D" id="3.40.50.1460">
    <property type="match status" value="1"/>
</dbReference>
<evidence type="ECO:0000256" key="2">
    <source>
        <dbReference type="RuleBase" id="RU003971"/>
    </source>
</evidence>
<protein>
    <submittedName>
        <fullName evidence="5">Caspase 3, apoptosis-related cysteine peptidase-like</fullName>
    </submittedName>
</protein>
<dbReference type="InterPro" id="IPR011600">
    <property type="entry name" value="Pept_C14_caspase"/>
</dbReference>
<dbReference type="SMART" id="SM00115">
    <property type="entry name" value="CASc"/>
    <property type="match status" value="1"/>
</dbReference>
<dbReference type="InterPro" id="IPR052039">
    <property type="entry name" value="Caspase-related_regulators"/>
</dbReference>
<dbReference type="AlphaFoldDB" id="A0AAY4E4U6"/>
<comment type="similarity">
    <text evidence="1 2">Belongs to the peptidase C14A family.</text>
</comment>
<dbReference type="FunFam" id="3.40.50.1460:FF:000024">
    <property type="entry name" value="Caspase 21"/>
    <property type="match status" value="1"/>
</dbReference>
<feature type="domain" description="Caspase family p20" evidence="4">
    <location>
        <begin position="17"/>
        <end position="133"/>
    </location>
</feature>
<reference evidence="5" key="3">
    <citation type="submission" date="2025-09" db="UniProtKB">
        <authorList>
            <consortium name="Ensembl"/>
        </authorList>
    </citation>
    <scope>IDENTIFICATION</scope>
</reference>
<proteinExistence type="inferred from homology"/>
<dbReference type="Proteomes" id="UP000694580">
    <property type="component" value="Chromosome 3"/>
</dbReference>
<dbReference type="Pfam" id="PF00656">
    <property type="entry name" value="Peptidase_C14"/>
    <property type="match status" value="1"/>
</dbReference>
<evidence type="ECO:0000259" key="3">
    <source>
        <dbReference type="PROSITE" id="PS50207"/>
    </source>
</evidence>
<dbReference type="GeneID" id="114786850"/>
<feature type="domain" description="Caspase family p10" evidence="3">
    <location>
        <begin position="159"/>
        <end position="242"/>
    </location>
</feature>
<evidence type="ECO:0000259" key="4">
    <source>
        <dbReference type="PROSITE" id="PS50208"/>
    </source>
</evidence>
<name>A0AAY4E4U6_9TELE</name>
<reference evidence="5 6" key="1">
    <citation type="submission" date="2020-06" db="EMBL/GenBank/DDBJ databases">
        <authorList>
            <consortium name="Wellcome Sanger Institute Data Sharing"/>
        </authorList>
    </citation>
    <scope>NUCLEOTIDE SEQUENCE [LARGE SCALE GENOMIC DNA]</scope>
</reference>
<dbReference type="SUPFAM" id="SSF52129">
    <property type="entry name" value="Caspase-like"/>
    <property type="match status" value="1"/>
</dbReference>
<dbReference type="Ensembl" id="ENSDCDT00010063157.1">
    <property type="protein sequence ID" value="ENSDCDP00010052668.1"/>
    <property type="gene ID" value="ENSDCDG00010030737.1"/>
</dbReference>
<dbReference type="PANTHER" id="PTHR22576">
    <property type="entry name" value="MUCOSA ASSOCIATED LYMPHOID TISSUE LYMPHOMA TRANSLOCATION PROTEIN 1/PARACASPASE"/>
    <property type="match status" value="1"/>
</dbReference>
<gene>
    <name evidence="5" type="primary">casp17</name>
</gene>
<dbReference type="PANTHER" id="PTHR22576:SF41">
    <property type="entry name" value="CASPASE 14, APOPTOSIS-RELATED CYSTEINE PEPTIDASE"/>
    <property type="match status" value="1"/>
</dbReference>
<dbReference type="InterPro" id="IPR001309">
    <property type="entry name" value="Pept_C14_p20"/>
</dbReference>
<dbReference type="PROSITE" id="PS50207">
    <property type="entry name" value="CASPASE_P10"/>
    <property type="match status" value="1"/>
</dbReference>
<dbReference type="PRINTS" id="PR00376">
    <property type="entry name" value="IL1BCENZYME"/>
</dbReference>
<evidence type="ECO:0000256" key="1">
    <source>
        <dbReference type="ARBA" id="ARBA00010134"/>
    </source>
</evidence>
<dbReference type="Gene3D" id="3.30.70.1470">
    <property type="entry name" value="Caspase-like"/>
    <property type="match status" value="1"/>
</dbReference>
<accession>A0AAY4E4U6</accession>